<keyword evidence="6" id="KW-1185">Reference proteome</keyword>
<dbReference type="GO" id="GO:1990904">
    <property type="term" value="C:ribonucleoprotein complex"/>
    <property type="evidence" value="ECO:0007669"/>
    <property type="project" value="UniProtKB-KW"/>
</dbReference>
<keyword evidence="2" id="KW-0689">Ribosomal protein</keyword>
<keyword evidence="3" id="KW-0687">Ribonucleoprotein</keyword>
<reference evidence="5 6" key="1">
    <citation type="submission" date="2022-07" db="EMBL/GenBank/DDBJ databases">
        <title>Genome-wide signatures of adaptation to extreme environments.</title>
        <authorList>
            <person name="Cho C.H."/>
            <person name="Yoon H.S."/>
        </authorList>
    </citation>
    <scope>NUCLEOTIDE SEQUENCE [LARGE SCALE GENOMIC DNA]</scope>
    <source>
        <strain evidence="5 6">108.79 E11</strain>
    </source>
</reference>
<dbReference type="Pfam" id="PF00177">
    <property type="entry name" value="Ribosomal_S7"/>
    <property type="match status" value="1"/>
</dbReference>
<organism evidence="5 6">
    <name type="scientific">Galdieria yellowstonensis</name>
    <dbReference type="NCBI Taxonomy" id="3028027"/>
    <lineage>
        <taxon>Eukaryota</taxon>
        <taxon>Rhodophyta</taxon>
        <taxon>Bangiophyceae</taxon>
        <taxon>Galdieriales</taxon>
        <taxon>Galdieriaceae</taxon>
        <taxon>Galdieria</taxon>
    </lineage>
</organism>
<sequence>MPAASTLAATDPILSKIAKSMMRIDGKLFSSRKETRKIVDDCLELLKSEAGVDDPLKFVHEAFLKITPPLGTKNFKVKKKFIPIPATLTETQQWTKAAEFIWEAARNRLEESTTQRLAREIMDLHNNEGLAKILYDEWMQEAEESKKHLYLRCRATRKYAIY</sequence>
<evidence type="ECO:0000313" key="5">
    <source>
        <dbReference type="EMBL" id="KAK4525383.1"/>
    </source>
</evidence>
<evidence type="ECO:0000256" key="2">
    <source>
        <dbReference type="ARBA" id="ARBA00022980"/>
    </source>
</evidence>
<accession>A0AAV9IDI3</accession>
<comment type="caution">
    <text evidence="5">The sequence shown here is derived from an EMBL/GenBank/DDBJ whole genome shotgun (WGS) entry which is preliminary data.</text>
</comment>
<evidence type="ECO:0000259" key="4">
    <source>
        <dbReference type="Pfam" id="PF00177"/>
    </source>
</evidence>
<dbReference type="InterPro" id="IPR023798">
    <property type="entry name" value="Ribosomal_uS7_dom"/>
</dbReference>
<evidence type="ECO:0000256" key="3">
    <source>
        <dbReference type="ARBA" id="ARBA00023274"/>
    </source>
</evidence>
<proteinExistence type="inferred from homology"/>
<dbReference type="Proteomes" id="UP001300502">
    <property type="component" value="Unassembled WGS sequence"/>
</dbReference>
<feature type="domain" description="Small ribosomal subunit protein uS7" evidence="4">
    <location>
        <begin position="10"/>
        <end position="131"/>
    </location>
</feature>
<dbReference type="InterPro" id="IPR036823">
    <property type="entry name" value="Ribosomal_uS7_dom_sf"/>
</dbReference>
<dbReference type="GO" id="GO:0005840">
    <property type="term" value="C:ribosome"/>
    <property type="evidence" value="ECO:0007669"/>
    <property type="project" value="UniProtKB-KW"/>
</dbReference>
<evidence type="ECO:0000256" key="1">
    <source>
        <dbReference type="ARBA" id="ARBA00007151"/>
    </source>
</evidence>
<name>A0AAV9IDI3_9RHOD</name>
<dbReference type="EMBL" id="JANCYU010000030">
    <property type="protein sequence ID" value="KAK4525383.1"/>
    <property type="molecule type" value="Genomic_DNA"/>
</dbReference>
<gene>
    <name evidence="5" type="ORF">GAYE_SCF12G3291</name>
</gene>
<evidence type="ECO:0000313" key="6">
    <source>
        <dbReference type="Proteomes" id="UP001300502"/>
    </source>
</evidence>
<dbReference type="SUPFAM" id="SSF47973">
    <property type="entry name" value="Ribosomal protein S7"/>
    <property type="match status" value="1"/>
</dbReference>
<comment type="similarity">
    <text evidence="1">Belongs to the universal ribosomal protein uS7 family.</text>
</comment>
<dbReference type="Gene3D" id="1.10.455.10">
    <property type="entry name" value="Ribosomal protein S7 domain"/>
    <property type="match status" value="1"/>
</dbReference>
<protein>
    <recommendedName>
        <fullName evidence="4">Small ribosomal subunit protein uS7 domain-containing protein</fullName>
    </recommendedName>
</protein>
<dbReference type="AlphaFoldDB" id="A0AAV9IDI3"/>